<dbReference type="Proteomes" id="UP000675880">
    <property type="component" value="Unassembled WGS sequence"/>
</dbReference>
<feature type="transmembrane region" description="Helical" evidence="7">
    <location>
        <begin position="165"/>
        <end position="187"/>
    </location>
</feature>
<name>A0ABM8R1Z2_9BACT</name>
<dbReference type="Pfam" id="PF00361">
    <property type="entry name" value="Proton_antipo_M"/>
    <property type="match status" value="1"/>
</dbReference>
<feature type="transmembrane region" description="Helical" evidence="7">
    <location>
        <begin position="36"/>
        <end position="55"/>
    </location>
</feature>
<evidence type="ECO:0000313" key="12">
    <source>
        <dbReference type="Proteomes" id="UP000675880"/>
    </source>
</evidence>
<feature type="transmembrane region" description="Helical" evidence="7">
    <location>
        <begin position="416"/>
        <end position="434"/>
    </location>
</feature>
<comment type="subunit">
    <text evidence="7">Forms a complex with DabA.</text>
</comment>
<keyword evidence="4 7" id="KW-0812">Transmembrane</keyword>
<evidence type="ECO:0000256" key="1">
    <source>
        <dbReference type="ARBA" id="ARBA00004127"/>
    </source>
</evidence>
<keyword evidence="6 7" id="KW-0472">Membrane</keyword>
<dbReference type="InterPro" id="IPR001750">
    <property type="entry name" value="ND/Mrp_TM"/>
</dbReference>
<feature type="transmembrane region" description="Helical" evidence="7">
    <location>
        <begin position="529"/>
        <end position="549"/>
    </location>
</feature>
<feature type="domain" description="NADH:quinone oxidoreductase/Mrp antiporter transmembrane" evidence="9">
    <location>
        <begin position="129"/>
        <end position="399"/>
    </location>
</feature>
<evidence type="ECO:0000259" key="9">
    <source>
        <dbReference type="Pfam" id="PF00361"/>
    </source>
</evidence>
<protein>
    <recommendedName>
        <fullName evidence="7">Probable inorganic carbon transporter subunit DabB</fullName>
    </recommendedName>
</protein>
<evidence type="ECO:0000256" key="4">
    <source>
        <dbReference type="ARBA" id="ARBA00022692"/>
    </source>
</evidence>
<dbReference type="RefSeq" id="WP_213041596.1">
    <property type="nucleotide sequence ID" value="NZ_CAJNBJ010000002.1"/>
</dbReference>
<keyword evidence="2 7" id="KW-0813">Transport</keyword>
<feature type="transmembrane region" description="Helical" evidence="7">
    <location>
        <begin position="75"/>
        <end position="97"/>
    </location>
</feature>
<gene>
    <name evidence="7" type="primary">dabB</name>
    <name evidence="11" type="ORF">NSPZN2_100234</name>
</gene>
<feature type="transmembrane region" description="Helical" evidence="7">
    <location>
        <begin position="282"/>
        <end position="303"/>
    </location>
</feature>
<comment type="function">
    <text evidence="7">Part of an energy-coupled inorganic carbon pump.</text>
</comment>
<proteinExistence type="inferred from homology"/>
<feature type="transmembrane region" description="Helical" evidence="7">
    <location>
        <begin position="440"/>
        <end position="462"/>
    </location>
</feature>
<evidence type="ECO:0000256" key="5">
    <source>
        <dbReference type="ARBA" id="ARBA00022989"/>
    </source>
</evidence>
<feature type="transmembrane region" description="Helical" evidence="7">
    <location>
        <begin position="240"/>
        <end position="262"/>
    </location>
</feature>
<keyword evidence="5 7" id="KW-1133">Transmembrane helix</keyword>
<dbReference type="InterPro" id="IPR046396">
    <property type="entry name" value="Transporter_DabB"/>
</dbReference>
<dbReference type="InterPro" id="IPR001516">
    <property type="entry name" value="Proton_antipo_N"/>
</dbReference>
<reference evidence="11 12" key="1">
    <citation type="submission" date="2021-02" db="EMBL/GenBank/DDBJ databases">
        <authorList>
            <person name="Han P."/>
        </authorList>
    </citation>
    <scope>NUCLEOTIDE SEQUENCE [LARGE SCALE GENOMIC DNA]</scope>
    <source>
        <strain evidence="11">Candidatus Nitrospira sp. ZN2</strain>
    </source>
</reference>
<dbReference type="PANTHER" id="PTHR42829:SF1">
    <property type="entry name" value="INORGANIC CARBON TRANSPORTER SUBUNIT DABB-RELATED"/>
    <property type="match status" value="1"/>
</dbReference>
<evidence type="ECO:0000259" key="10">
    <source>
        <dbReference type="Pfam" id="PF00662"/>
    </source>
</evidence>
<accession>A0ABM8R1Z2</accession>
<feature type="transmembrane region" description="Helical" evidence="7">
    <location>
        <begin position="109"/>
        <end position="127"/>
    </location>
</feature>
<dbReference type="PANTHER" id="PTHR42829">
    <property type="entry name" value="NADH-UBIQUINONE OXIDOREDUCTASE CHAIN 5"/>
    <property type="match status" value="1"/>
</dbReference>
<feature type="transmembrane region" description="Helical" evidence="7">
    <location>
        <begin position="6"/>
        <end position="24"/>
    </location>
</feature>
<dbReference type="HAMAP" id="MF_00862">
    <property type="entry name" value="DabB"/>
    <property type="match status" value="1"/>
</dbReference>
<evidence type="ECO:0000256" key="7">
    <source>
        <dbReference type="HAMAP-Rule" id="MF_00862"/>
    </source>
</evidence>
<keyword evidence="3 7" id="KW-1003">Cell membrane</keyword>
<dbReference type="EMBL" id="CAJNBJ010000002">
    <property type="protein sequence ID" value="CAE6728531.1"/>
    <property type="molecule type" value="Genomic_DNA"/>
</dbReference>
<evidence type="ECO:0000256" key="3">
    <source>
        <dbReference type="ARBA" id="ARBA00022475"/>
    </source>
</evidence>
<feature type="transmembrane region" description="Helical" evidence="7">
    <location>
        <begin position="207"/>
        <end position="228"/>
    </location>
</feature>
<dbReference type="PRINTS" id="PR01435">
    <property type="entry name" value="NPOXDRDTASE5"/>
</dbReference>
<evidence type="ECO:0000313" key="11">
    <source>
        <dbReference type="EMBL" id="CAE6728531.1"/>
    </source>
</evidence>
<sequence length="555" mass="60332">MDGIFPLLTIFAPLLGTLLIALFHRELGERVARLGIGALWCSALTSLVTLALVLYEDPIRLTILGAPSGALTYTILIDRLAGVMMVLISLVSLIIHVYSERYMVGDAGYTRFFALLGGLTSVLLSLVSSGNLLWLFVCWHLVTWLLASLLVCNPSSRPAREAGRMTFWVQTLGDAAFFLALLALYGATGTLDLTELFARLQASPATLTLWPGWHTGLDVALVATLLFLVSVMTKSAQFPFHLWLIGTIEAPTPVSALMHAGIVNAGGFLVNRLAPLFGMAPTTLHLMFVIGGVTALIGASAMLTQTSVKRRLVYSTMGQMGYMVMECGLGAFALAVFHLCAHGLFKATLFLNSGSVIHKARKEFKLPPAAKVDEAHSFSPMTWTTGLVATLVLPLVILLVAHGVVSIPLQDAQGAVIFLFFGWVTTSQAMFTLYRLHTGASWTVSLTMLGALAFIGLTYLWAGEAFTHFLYPAHDAAAGFMRAAEWNRSLFDAVVGLTVMLILAAWGMIYGKARGVKFLMPAWMDQLRARAYVMFLNGLYVEDLVRMIGRAAFRR</sequence>
<evidence type="ECO:0000256" key="8">
    <source>
        <dbReference type="RuleBase" id="RU000320"/>
    </source>
</evidence>
<evidence type="ECO:0000256" key="6">
    <source>
        <dbReference type="ARBA" id="ARBA00023136"/>
    </source>
</evidence>
<feature type="transmembrane region" description="Helical" evidence="7">
    <location>
        <begin position="324"/>
        <end position="345"/>
    </location>
</feature>
<dbReference type="PRINTS" id="PR01434">
    <property type="entry name" value="NADHDHGNASE5"/>
</dbReference>
<feature type="transmembrane region" description="Helical" evidence="7">
    <location>
        <begin position="133"/>
        <end position="153"/>
    </location>
</feature>
<comment type="subcellular location">
    <subcellularLocation>
        <location evidence="7">Cell membrane</location>
        <topology evidence="7">Multi-pass membrane protein</topology>
    </subcellularLocation>
    <subcellularLocation>
        <location evidence="1">Endomembrane system</location>
        <topology evidence="1">Multi-pass membrane protein</topology>
    </subcellularLocation>
    <subcellularLocation>
        <location evidence="8">Membrane</location>
        <topology evidence="8">Multi-pass membrane protein</topology>
    </subcellularLocation>
</comment>
<organism evidence="11 12">
    <name type="scientific">Nitrospira defluvii</name>
    <dbReference type="NCBI Taxonomy" id="330214"/>
    <lineage>
        <taxon>Bacteria</taxon>
        <taxon>Pseudomonadati</taxon>
        <taxon>Nitrospirota</taxon>
        <taxon>Nitrospiria</taxon>
        <taxon>Nitrospirales</taxon>
        <taxon>Nitrospiraceae</taxon>
        <taxon>Nitrospira</taxon>
    </lineage>
</organism>
<dbReference type="InterPro" id="IPR003945">
    <property type="entry name" value="NU5C-like"/>
</dbReference>
<feature type="domain" description="NADH-Ubiquinone oxidoreductase (complex I) chain 5 N-terminal" evidence="10">
    <location>
        <begin position="71"/>
        <end position="113"/>
    </location>
</feature>
<comment type="similarity">
    <text evidence="7">Belongs to the inorganic carbon transporter (TC 9.A.2) DabB family.</text>
</comment>
<feature type="transmembrane region" description="Helical" evidence="7">
    <location>
        <begin position="490"/>
        <end position="509"/>
    </location>
</feature>
<keyword evidence="12" id="KW-1185">Reference proteome</keyword>
<comment type="caution">
    <text evidence="11">The sequence shown here is derived from an EMBL/GenBank/DDBJ whole genome shotgun (WGS) entry which is preliminary data.</text>
</comment>
<evidence type="ECO:0000256" key="2">
    <source>
        <dbReference type="ARBA" id="ARBA00022448"/>
    </source>
</evidence>
<feature type="transmembrane region" description="Helical" evidence="7">
    <location>
        <begin position="387"/>
        <end position="409"/>
    </location>
</feature>
<dbReference type="Pfam" id="PF00662">
    <property type="entry name" value="Proton_antipo_N"/>
    <property type="match status" value="1"/>
</dbReference>